<accession>A0A6M0RE79</accession>
<dbReference type="Pfam" id="PF11033">
    <property type="entry name" value="ComJ"/>
    <property type="match status" value="1"/>
</dbReference>
<proteinExistence type="predicted"/>
<evidence type="ECO:0000313" key="2">
    <source>
        <dbReference type="Proteomes" id="UP000481033"/>
    </source>
</evidence>
<sequence>MQLIEDKFFYAAHTRHVMVVHPSGPYGDMPNEGYHARDVQGFAWYPNCVTFDLANGDSWLTVYHSQKLEIQPETTRAILVPFNVPGDGYIEITGNFDVTRLDIPTGQYQLLFELRLLTEDEIFTTEKYSNFRPQQADKDFLEPPELCTLTFTPTAERIEPKLLRFTPWHIPREFRKQVEKGLISLESLVPETLIMFDNLL</sequence>
<dbReference type="Proteomes" id="UP000481033">
    <property type="component" value="Unassembled WGS sequence"/>
</dbReference>
<dbReference type="Gene3D" id="2.60.34.30">
    <property type="entry name" value="Competence, DNA-entry nuclease inhibitor, ComJ"/>
    <property type="match status" value="1"/>
</dbReference>
<name>A0A6M0RE79_9CYAN</name>
<evidence type="ECO:0000313" key="1">
    <source>
        <dbReference type="EMBL" id="NEZ54549.1"/>
    </source>
</evidence>
<comment type="caution">
    <text evidence="1">The sequence shown here is derived from an EMBL/GenBank/DDBJ whole genome shotgun (WGS) entry which is preliminary data.</text>
</comment>
<keyword evidence="2" id="KW-1185">Reference proteome</keyword>
<gene>
    <name evidence="1" type="ORF">DXZ20_02335</name>
</gene>
<dbReference type="InterPro" id="IPR038691">
    <property type="entry name" value="ComJ_sf"/>
</dbReference>
<dbReference type="InterPro" id="IPR020354">
    <property type="entry name" value="Competence_nuclease_inhibitor"/>
</dbReference>
<organism evidence="1 2">
    <name type="scientific">Adonisia turfae CCMR0081</name>
    <dbReference type="NCBI Taxonomy" id="2292702"/>
    <lineage>
        <taxon>Bacteria</taxon>
        <taxon>Bacillati</taxon>
        <taxon>Cyanobacteriota</taxon>
        <taxon>Adonisia</taxon>
        <taxon>Adonisia turfae</taxon>
    </lineage>
</organism>
<reference evidence="1 2" key="1">
    <citation type="journal article" date="2020" name="Microb. Ecol.">
        <title>Ecogenomics of the Marine Benthic Filamentous Cyanobacterium Adonisia.</title>
        <authorList>
            <person name="Walter J.M."/>
            <person name="Coutinho F.H."/>
            <person name="Leomil L."/>
            <person name="Hargreaves P.I."/>
            <person name="Campeao M.E."/>
            <person name="Vieira V.V."/>
            <person name="Silva B.S."/>
            <person name="Fistarol G.O."/>
            <person name="Salomon P.S."/>
            <person name="Sawabe T."/>
            <person name="Mino S."/>
            <person name="Hosokawa M."/>
            <person name="Miyashita H."/>
            <person name="Maruyama F."/>
            <person name="van Verk M.C."/>
            <person name="Dutilh B.E."/>
            <person name="Thompson C.C."/>
            <person name="Thompson F.L."/>
        </authorList>
    </citation>
    <scope>NUCLEOTIDE SEQUENCE [LARGE SCALE GENOMIC DNA]</scope>
    <source>
        <strain evidence="1 2">CCMR0081</strain>
    </source>
</reference>
<dbReference type="AlphaFoldDB" id="A0A6M0RE79"/>
<dbReference type="RefSeq" id="WP_163696190.1">
    <property type="nucleotide sequence ID" value="NZ_QXHD01000003.1"/>
</dbReference>
<protein>
    <submittedName>
        <fullName evidence="1">Uncharacterized protein</fullName>
    </submittedName>
</protein>
<dbReference type="EMBL" id="QXHD01000003">
    <property type="protein sequence ID" value="NEZ54549.1"/>
    <property type="molecule type" value="Genomic_DNA"/>
</dbReference>